<evidence type="ECO:0000256" key="7">
    <source>
        <dbReference type="SAM" id="Phobius"/>
    </source>
</evidence>
<dbReference type="InParanoid" id="A0A7L4YN28"/>
<protein>
    <submittedName>
        <fullName evidence="8">AI-2E family transporter</fullName>
    </submittedName>
</protein>
<keyword evidence="9" id="KW-1185">Reference proteome</keyword>
<feature type="transmembrane region" description="Helical" evidence="7">
    <location>
        <begin position="329"/>
        <end position="355"/>
    </location>
</feature>
<evidence type="ECO:0000313" key="9">
    <source>
        <dbReference type="Proteomes" id="UP000463857"/>
    </source>
</evidence>
<dbReference type="RefSeq" id="WP_159545136.1">
    <property type="nucleotide sequence ID" value="NZ_CP047156.1"/>
</dbReference>
<feature type="transmembrane region" description="Helical" evidence="7">
    <location>
        <begin position="291"/>
        <end position="309"/>
    </location>
</feature>
<dbReference type="AlphaFoldDB" id="A0A7L4YN28"/>
<evidence type="ECO:0000256" key="6">
    <source>
        <dbReference type="SAM" id="MobiDB-lite"/>
    </source>
</evidence>
<accession>A0A7L4YN28</accession>
<dbReference type="InterPro" id="IPR002549">
    <property type="entry name" value="AI-2E-like"/>
</dbReference>
<evidence type="ECO:0000256" key="5">
    <source>
        <dbReference type="ARBA" id="ARBA00023136"/>
    </source>
</evidence>
<name>A0A7L4YN28_9ACTN</name>
<evidence type="ECO:0000313" key="8">
    <source>
        <dbReference type="EMBL" id="QHC00546.1"/>
    </source>
</evidence>
<dbReference type="PANTHER" id="PTHR21716">
    <property type="entry name" value="TRANSMEMBRANE PROTEIN"/>
    <property type="match status" value="1"/>
</dbReference>
<feature type="compositionally biased region" description="Basic and acidic residues" evidence="6">
    <location>
        <begin position="1"/>
        <end position="12"/>
    </location>
</feature>
<gene>
    <name evidence="8" type="ORF">EK0264_09775</name>
</gene>
<dbReference type="Proteomes" id="UP000463857">
    <property type="component" value="Chromosome"/>
</dbReference>
<feature type="region of interest" description="Disordered" evidence="6">
    <location>
        <begin position="1"/>
        <end position="33"/>
    </location>
</feature>
<evidence type="ECO:0000256" key="2">
    <source>
        <dbReference type="ARBA" id="ARBA00009773"/>
    </source>
</evidence>
<dbReference type="GO" id="GO:0016020">
    <property type="term" value="C:membrane"/>
    <property type="evidence" value="ECO:0007669"/>
    <property type="project" value="UniProtKB-SubCell"/>
</dbReference>
<dbReference type="Pfam" id="PF01594">
    <property type="entry name" value="AI-2E_transport"/>
    <property type="match status" value="1"/>
</dbReference>
<feature type="transmembrane region" description="Helical" evidence="7">
    <location>
        <begin position="91"/>
        <end position="117"/>
    </location>
</feature>
<feature type="compositionally biased region" description="Low complexity" evidence="6">
    <location>
        <begin position="13"/>
        <end position="33"/>
    </location>
</feature>
<sequence length="403" mass="43079">MTDDVPESRRPSPDAAAPRASSPGAASRASEPRTALPRSTLILLTLACMVLAGAGLRATSDIVGPLFLALCLTICGYPVRNWLHGRGCPKALANAAVVLAIYFVLVAIIASLVVGLARLVELLPTYSDRLDALLVQAQDLMTRLGVESDQLSALLQSIDFGSILSFAGDILGGTFNVAGLLVVVAILVLFLTLDTAAFTDRFARESQGRLELTVAFSQFAVGTRRYFLVSTVFGAIVAVLDYLALVILGVPAAFLWGVLAFVTNYIPNVGFVIGLVPPALLALIDDGPGTMALVIVIYVALNFIIQSLIQPKYVGDSVGLTTTASFLSLIVWSYLLGPLGAILAIPLSLLVKAVFVDNDEKGRWLQAFVGDQPDVRSRRERRGPREHRAHKRVRRSADAEAKD</sequence>
<organism evidence="8 9">
    <name type="scientific">Epidermidibacterium keratini</name>
    <dbReference type="NCBI Taxonomy" id="1891644"/>
    <lineage>
        <taxon>Bacteria</taxon>
        <taxon>Bacillati</taxon>
        <taxon>Actinomycetota</taxon>
        <taxon>Actinomycetes</taxon>
        <taxon>Sporichthyales</taxon>
        <taxon>Sporichthyaceae</taxon>
        <taxon>Epidermidibacterium</taxon>
    </lineage>
</organism>
<dbReference type="EMBL" id="CP047156">
    <property type="protein sequence ID" value="QHC00546.1"/>
    <property type="molecule type" value="Genomic_DNA"/>
</dbReference>
<feature type="transmembrane region" description="Helical" evidence="7">
    <location>
        <begin position="35"/>
        <end position="56"/>
    </location>
</feature>
<keyword evidence="5 7" id="KW-0472">Membrane</keyword>
<dbReference type="PANTHER" id="PTHR21716:SF64">
    <property type="entry name" value="AI-2 TRANSPORT PROTEIN TQSA"/>
    <property type="match status" value="1"/>
</dbReference>
<keyword evidence="4 7" id="KW-1133">Transmembrane helix</keyword>
<reference evidence="8 9" key="1">
    <citation type="journal article" date="2018" name="Int. J. Syst. Evol. Microbiol.">
        <title>Epidermidibacterium keratini gen. nov., sp. nov., a member of the family Sporichthyaceae, isolated from keratin epidermis.</title>
        <authorList>
            <person name="Lee D.G."/>
            <person name="Trujillo M.E."/>
            <person name="Kang S."/>
            <person name="Nam J.J."/>
            <person name="Kim Y.J."/>
        </authorList>
    </citation>
    <scope>NUCLEOTIDE SEQUENCE [LARGE SCALE GENOMIC DNA]</scope>
    <source>
        <strain evidence="8 9">EPI-7</strain>
    </source>
</reference>
<feature type="compositionally biased region" description="Basic residues" evidence="6">
    <location>
        <begin position="378"/>
        <end position="394"/>
    </location>
</feature>
<comment type="subcellular location">
    <subcellularLocation>
        <location evidence="1">Membrane</location>
        <topology evidence="1">Multi-pass membrane protein</topology>
    </subcellularLocation>
</comment>
<feature type="transmembrane region" description="Helical" evidence="7">
    <location>
        <begin position="170"/>
        <end position="193"/>
    </location>
</feature>
<evidence type="ECO:0000256" key="4">
    <source>
        <dbReference type="ARBA" id="ARBA00022989"/>
    </source>
</evidence>
<dbReference type="OrthoDB" id="9799225at2"/>
<keyword evidence="3 7" id="KW-0812">Transmembrane</keyword>
<evidence type="ECO:0000256" key="1">
    <source>
        <dbReference type="ARBA" id="ARBA00004141"/>
    </source>
</evidence>
<proteinExistence type="inferred from homology"/>
<dbReference type="KEGG" id="eke:EK0264_09775"/>
<comment type="similarity">
    <text evidence="2">Belongs to the autoinducer-2 exporter (AI-2E) (TC 2.A.86) family.</text>
</comment>
<dbReference type="GO" id="GO:0055085">
    <property type="term" value="P:transmembrane transport"/>
    <property type="evidence" value="ECO:0007669"/>
    <property type="project" value="TreeGrafter"/>
</dbReference>
<feature type="region of interest" description="Disordered" evidence="6">
    <location>
        <begin position="375"/>
        <end position="403"/>
    </location>
</feature>
<evidence type="ECO:0000256" key="3">
    <source>
        <dbReference type="ARBA" id="ARBA00022692"/>
    </source>
</evidence>
<feature type="transmembrane region" description="Helical" evidence="7">
    <location>
        <begin position="226"/>
        <end position="259"/>
    </location>
</feature>
<feature type="transmembrane region" description="Helical" evidence="7">
    <location>
        <begin position="62"/>
        <end position="79"/>
    </location>
</feature>